<accession>A0ABQ8EM81</accession>
<keyword evidence="4" id="KW-1185">Reference proteome</keyword>
<protein>
    <recommendedName>
        <fullName evidence="2">Dynamin-type G domain-containing protein</fullName>
    </recommendedName>
</protein>
<feature type="compositionally biased region" description="Basic and acidic residues" evidence="1">
    <location>
        <begin position="455"/>
        <end position="472"/>
    </location>
</feature>
<comment type="caution">
    <text evidence="3">The sequence shown here is derived from an EMBL/GenBank/DDBJ whole genome shotgun (WGS) entry which is preliminary data.</text>
</comment>
<evidence type="ECO:0000256" key="1">
    <source>
        <dbReference type="SAM" id="MobiDB-lite"/>
    </source>
</evidence>
<dbReference type="EMBL" id="JAGKQM010000001">
    <property type="protein sequence ID" value="KAH0942705.1"/>
    <property type="molecule type" value="Genomic_DNA"/>
</dbReference>
<name>A0ABQ8EM81_BRANA</name>
<dbReference type="PANTHER" id="PTHR11566">
    <property type="entry name" value="DYNAMIN"/>
    <property type="match status" value="1"/>
</dbReference>
<feature type="domain" description="Dynamin-type G" evidence="2">
    <location>
        <begin position="1"/>
        <end position="192"/>
    </location>
</feature>
<dbReference type="PROSITE" id="PS51718">
    <property type="entry name" value="G_DYNAMIN_2"/>
    <property type="match status" value="1"/>
</dbReference>
<dbReference type="PANTHER" id="PTHR11566:SF200">
    <property type="entry name" value="GED DOMAIN-CONTAINING PROTEIN"/>
    <property type="match status" value="1"/>
</dbReference>
<dbReference type="InterPro" id="IPR022812">
    <property type="entry name" value="Dynamin"/>
</dbReference>
<dbReference type="InterPro" id="IPR030381">
    <property type="entry name" value="G_DYNAMIN_dom"/>
</dbReference>
<sequence length="628" mass="70377">MIYILHESKKKQTDLRISPVPRRERDLLWFYYVHRCVFGSNNFLTDTFTLSLSLSTTPDEILSMVKSLASPPHRILLWLDAVREIDSSFRRTIIVVSKFDNRLKEFNDRGEVDRYLSASRYLGENTRPYFVALPKDRSTVSNDEFHMDVIRHLREGVNGGFDEEKFRSHIGFGSLRDFLESELQKRYKDAAPATLALLEQRCSEVTDDMLTMDMKIQATSDVAHLRKGALIDGAANPAPEQWGKTTEEERGESGIGSWPGVCLDIKPPNAVLRLYGGAACERVIHEFRCAAYSIECPPVSREKVANILLAHAGRGGGRGVTEASAEIARTAARSWLAPLLDTACDRLAFVLGSLFEIALERNLNQNSEYEKKAENMDGCVGFYAALRNCYSRFVKNLAKQCKQLVRHHLDSVTSPYSMACYESDYHQGGSFGSYYKPNQASGIGSFCFELSDTGRDEPMKDQENIPPEKSKAQETTPGKGEETHITVPETPSPDQPSRKRVARMGGNRNIQTLGIQNGEGGLLFGTTENGMKSSSAYTEICSSAAQHFARIREVLVERSVTSTLNSGRDRLVVALGVDLFAVNDEKFMDMFVAPRAIDVLQNERQQLQKRQKILQSCLTEFKTVSRSL</sequence>
<organism evidence="3 4">
    <name type="scientific">Brassica napus</name>
    <name type="common">Rape</name>
    <dbReference type="NCBI Taxonomy" id="3708"/>
    <lineage>
        <taxon>Eukaryota</taxon>
        <taxon>Viridiplantae</taxon>
        <taxon>Streptophyta</taxon>
        <taxon>Embryophyta</taxon>
        <taxon>Tracheophyta</taxon>
        <taxon>Spermatophyta</taxon>
        <taxon>Magnoliopsida</taxon>
        <taxon>eudicotyledons</taxon>
        <taxon>Gunneridae</taxon>
        <taxon>Pentapetalae</taxon>
        <taxon>rosids</taxon>
        <taxon>malvids</taxon>
        <taxon>Brassicales</taxon>
        <taxon>Brassicaceae</taxon>
        <taxon>Brassiceae</taxon>
        <taxon>Brassica</taxon>
    </lineage>
</organism>
<evidence type="ECO:0000259" key="2">
    <source>
        <dbReference type="PROSITE" id="PS51718"/>
    </source>
</evidence>
<evidence type="ECO:0000313" key="4">
    <source>
        <dbReference type="Proteomes" id="UP000824890"/>
    </source>
</evidence>
<gene>
    <name evidence="3" type="ORF">HID58_002342</name>
</gene>
<dbReference type="Gene3D" id="3.40.50.300">
    <property type="entry name" value="P-loop containing nucleotide triphosphate hydrolases"/>
    <property type="match status" value="1"/>
</dbReference>
<dbReference type="Proteomes" id="UP000824890">
    <property type="component" value="Unassembled WGS sequence"/>
</dbReference>
<feature type="region of interest" description="Disordered" evidence="1">
    <location>
        <begin position="455"/>
        <end position="500"/>
    </location>
</feature>
<reference evidence="3 4" key="1">
    <citation type="submission" date="2021-05" db="EMBL/GenBank/DDBJ databases">
        <title>Genome Assembly of Synthetic Allotetraploid Brassica napus Reveals Homoeologous Exchanges between Subgenomes.</title>
        <authorList>
            <person name="Davis J.T."/>
        </authorList>
    </citation>
    <scope>NUCLEOTIDE SEQUENCE [LARGE SCALE GENOMIC DNA]</scope>
    <source>
        <strain evidence="4">cv. Da-Ae</strain>
        <tissue evidence="3">Seedling</tissue>
    </source>
</reference>
<dbReference type="InterPro" id="IPR027417">
    <property type="entry name" value="P-loop_NTPase"/>
</dbReference>
<evidence type="ECO:0000313" key="3">
    <source>
        <dbReference type="EMBL" id="KAH0942705.1"/>
    </source>
</evidence>
<proteinExistence type="predicted"/>
<dbReference type="SUPFAM" id="SSF52540">
    <property type="entry name" value="P-loop containing nucleoside triphosphate hydrolases"/>
    <property type="match status" value="1"/>
</dbReference>